<dbReference type="Gene3D" id="1.10.10.800">
    <property type="match status" value="1"/>
</dbReference>
<accession>A0A0Q1E165</accession>
<feature type="domain" description="Xaa-Pro dipeptidyl-peptidase-like" evidence="2">
    <location>
        <begin position="14"/>
        <end position="145"/>
    </location>
</feature>
<feature type="compositionally biased region" description="Basic and acidic residues" evidence="1">
    <location>
        <begin position="169"/>
        <end position="180"/>
    </location>
</feature>
<dbReference type="EMBL" id="LKEV01000004">
    <property type="protein sequence ID" value="KQB86205.1"/>
    <property type="molecule type" value="Genomic_DNA"/>
</dbReference>
<name>A0A0Q1E165_9CORY</name>
<dbReference type="Gene3D" id="3.40.50.1820">
    <property type="entry name" value="alpha/beta hydrolase"/>
    <property type="match status" value="1"/>
</dbReference>
<sequence length="307" mass="33418">MKEEVSFPSAGITLSGILFKPESGVNEKFPAIVIGHPFGSVKEQSPSNYAEQLVKRGFVCLVFDAAYQGESEGEPRLLENPWQRSEDVKAAVTYLSTRADVDSGKIGALGICASGGYVPFAAQTDLRIKAVATVSAADIGRLYREGMGGGQDPAILAGMLARAGELRTAEGRGEEPHLEHGVPNTADEAKAFPEGSMYNEAYDYYRTPRGEHPNSPNWWIFRSVDMIAQFDAYTLINMIAPRPLLMIAGSKADTRYFSEEAIASFRGPAELEILEGATHIDLYDKPEYVVPASEKIADFFQCSFGAE</sequence>
<evidence type="ECO:0000313" key="3">
    <source>
        <dbReference type="EMBL" id="KQB86205.1"/>
    </source>
</evidence>
<feature type="region of interest" description="Disordered" evidence="1">
    <location>
        <begin position="169"/>
        <end position="190"/>
    </location>
</feature>
<dbReference type="PANTHER" id="PTHR47751:SF1">
    <property type="entry name" value="SUPERFAMILY HYDROLASE, PUTATIVE (AFU_ORTHOLOGUE AFUA_2G16580)-RELATED"/>
    <property type="match status" value="1"/>
</dbReference>
<keyword evidence="3" id="KW-0378">Hydrolase</keyword>
<dbReference type="Proteomes" id="UP000050488">
    <property type="component" value="Unassembled WGS sequence"/>
</dbReference>
<dbReference type="PATRIC" id="fig|1544413.3.peg.1561"/>
<organism evidence="3 4">
    <name type="scientific">Corynebacterium lowii</name>
    <dbReference type="NCBI Taxonomy" id="1544413"/>
    <lineage>
        <taxon>Bacteria</taxon>
        <taxon>Bacillati</taxon>
        <taxon>Actinomycetota</taxon>
        <taxon>Actinomycetes</taxon>
        <taxon>Mycobacteriales</taxon>
        <taxon>Corynebacteriaceae</taxon>
        <taxon>Corynebacterium</taxon>
    </lineage>
</organism>
<dbReference type="PANTHER" id="PTHR47751">
    <property type="entry name" value="SUPERFAMILY HYDROLASE, PUTATIVE (AFU_ORTHOLOGUE AFUA_2G16580)-RELATED"/>
    <property type="match status" value="1"/>
</dbReference>
<proteinExistence type="predicted"/>
<dbReference type="STRING" id="1544413.Clow_01559"/>
<dbReference type="Pfam" id="PF02129">
    <property type="entry name" value="Peptidase_S15"/>
    <property type="match status" value="1"/>
</dbReference>
<protein>
    <submittedName>
        <fullName evidence="3">Alpha/beta hydrolase family protein</fullName>
    </submittedName>
</protein>
<evidence type="ECO:0000256" key="1">
    <source>
        <dbReference type="SAM" id="MobiDB-lite"/>
    </source>
</evidence>
<keyword evidence="4" id="KW-1185">Reference proteome</keyword>
<dbReference type="InterPro" id="IPR029058">
    <property type="entry name" value="AB_hydrolase_fold"/>
</dbReference>
<dbReference type="InterPro" id="IPR000383">
    <property type="entry name" value="Xaa-Pro-like_dom"/>
</dbReference>
<evidence type="ECO:0000313" key="4">
    <source>
        <dbReference type="Proteomes" id="UP000050488"/>
    </source>
</evidence>
<dbReference type="SUPFAM" id="SSF53474">
    <property type="entry name" value="alpha/beta-Hydrolases"/>
    <property type="match status" value="1"/>
</dbReference>
<dbReference type="OrthoDB" id="9796609at2"/>
<evidence type="ECO:0000259" key="2">
    <source>
        <dbReference type="Pfam" id="PF02129"/>
    </source>
</evidence>
<comment type="caution">
    <text evidence="3">The sequence shown here is derived from an EMBL/GenBank/DDBJ whole genome shotgun (WGS) entry which is preliminary data.</text>
</comment>
<gene>
    <name evidence="3" type="ORF">Clow_01559</name>
</gene>
<dbReference type="AlphaFoldDB" id="A0A0Q1E165"/>
<dbReference type="GO" id="GO:0016787">
    <property type="term" value="F:hydrolase activity"/>
    <property type="evidence" value="ECO:0007669"/>
    <property type="project" value="UniProtKB-KW"/>
</dbReference>
<dbReference type="RefSeq" id="WP_055178172.1">
    <property type="nucleotide sequence ID" value="NZ_JAUSQY010000001.1"/>
</dbReference>
<reference evidence="3 4" key="1">
    <citation type="submission" date="2015-10" db="EMBL/GenBank/DDBJ databases">
        <title>Corynebacteirum lowii and Corynebacterium oculi species nova, derived from human clinical disease and and emended description of Corynebacterium mastiditis.</title>
        <authorList>
            <person name="Bernard K."/>
            <person name="Pacheco A.L."/>
            <person name="Mcdougall C."/>
            <person name="Burtx T."/>
            <person name="Weibe D."/>
            <person name="Tyler S."/>
            <person name="Olson A.B."/>
            <person name="Cnockaert M."/>
            <person name="Eguchi H."/>
            <person name="Kuwahara T."/>
            <person name="Nakayama-Imaohji H."/>
            <person name="Boudewijins M."/>
            <person name="Van Hoecke F."/>
            <person name="Bernier A.-M."/>
            <person name="Vandamme P."/>
        </authorList>
    </citation>
    <scope>NUCLEOTIDE SEQUENCE [LARGE SCALE GENOMIC DNA]</scope>
    <source>
        <strain evidence="3 4">NML 130206</strain>
    </source>
</reference>
<dbReference type="InterPro" id="IPR051411">
    <property type="entry name" value="Polyketide_trans_af380"/>
</dbReference>